<dbReference type="Pfam" id="PF01844">
    <property type="entry name" value="HNH"/>
    <property type="match status" value="1"/>
</dbReference>
<dbReference type="OrthoDB" id="122739at2"/>
<protein>
    <recommendedName>
        <fullName evidence="1">HNH nuclease domain-containing protein</fullName>
    </recommendedName>
</protein>
<name>A0A2U3L042_9BACT</name>
<dbReference type="CDD" id="cd00085">
    <property type="entry name" value="HNHc"/>
    <property type="match status" value="1"/>
</dbReference>
<dbReference type="GO" id="GO:0008270">
    <property type="term" value="F:zinc ion binding"/>
    <property type="evidence" value="ECO:0007669"/>
    <property type="project" value="InterPro"/>
</dbReference>
<dbReference type="InterPro" id="IPR003615">
    <property type="entry name" value="HNH_nuc"/>
</dbReference>
<dbReference type="SMART" id="SM00507">
    <property type="entry name" value="HNHc"/>
    <property type="match status" value="1"/>
</dbReference>
<organism evidence="2 3">
    <name type="scientific">Candidatus Sulfotelmatobacter kueseliae</name>
    <dbReference type="NCBI Taxonomy" id="2042962"/>
    <lineage>
        <taxon>Bacteria</taxon>
        <taxon>Pseudomonadati</taxon>
        <taxon>Acidobacteriota</taxon>
        <taxon>Terriglobia</taxon>
        <taxon>Terriglobales</taxon>
        <taxon>Candidatus Korobacteraceae</taxon>
        <taxon>Candidatus Sulfotelmatobacter</taxon>
    </lineage>
</organism>
<dbReference type="Proteomes" id="UP000238701">
    <property type="component" value="Unassembled WGS sequence"/>
</dbReference>
<evidence type="ECO:0000259" key="1">
    <source>
        <dbReference type="SMART" id="SM00507"/>
    </source>
</evidence>
<proteinExistence type="predicted"/>
<dbReference type="EMBL" id="OMOD01000152">
    <property type="protein sequence ID" value="SPF45262.1"/>
    <property type="molecule type" value="Genomic_DNA"/>
</dbReference>
<gene>
    <name evidence="2" type="ORF">SBA1_570004</name>
</gene>
<dbReference type="Gene3D" id="1.10.30.50">
    <property type="match status" value="1"/>
</dbReference>
<accession>A0A2U3L042</accession>
<evidence type="ECO:0000313" key="2">
    <source>
        <dbReference type="EMBL" id="SPF45262.1"/>
    </source>
</evidence>
<reference evidence="3" key="1">
    <citation type="submission" date="2018-02" db="EMBL/GenBank/DDBJ databases">
        <authorList>
            <person name="Hausmann B."/>
        </authorList>
    </citation>
    <scope>NUCLEOTIDE SEQUENCE [LARGE SCALE GENOMIC DNA]</scope>
    <source>
        <strain evidence="3">Peat soil MAG SbA1</strain>
    </source>
</reference>
<evidence type="ECO:0000313" key="3">
    <source>
        <dbReference type="Proteomes" id="UP000238701"/>
    </source>
</evidence>
<sequence length="81" mass="9388">MNDIRPKVERLRLDPGSYETLRQQVLSRDGWRCQSCGTISNLEVHHQQFRSNSGGDSELNLITLCRTCHTGVHRELQKPRK</sequence>
<dbReference type="InterPro" id="IPR002711">
    <property type="entry name" value="HNH"/>
</dbReference>
<feature type="domain" description="HNH nuclease" evidence="1">
    <location>
        <begin position="20"/>
        <end position="70"/>
    </location>
</feature>
<dbReference type="GO" id="GO:0004519">
    <property type="term" value="F:endonuclease activity"/>
    <property type="evidence" value="ECO:0007669"/>
    <property type="project" value="InterPro"/>
</dbReference>
<dbReference type="GO" id="GO:0003676">
    <property type="term" value="F:nucleic acid binding"/>
    <property type="evidence" value="ECO:0007669"/>
    <property type="project" value="InterPro"/>
</dbReference>
<dbReference type="AlphaFoldDB" id="A0A2U3L042"/>